<gene>
    <name evidence="1" type="ORF">NCTC13093_00101</name>
    <name evidence="2" type="ORF">NCTC13093_00899</name>
    <name evidence="3" type="ORF">NCTC13093_01307</name>
    <name evidence="4" type="ORF">NCTC13093_02563</name>
</gene>
<dbReference type="RefSeq" id="WP_113742985.1">
    <property type="nucleotide sequence ID" value="NZ_UAPU01000007.1"/>
</dbReference>
<evidence type="ECO:0000313" key="2">
    <source>
        <dbReference type="EMBL" id="SPT69522.1"/>
    </source>
</evidence>
<accession>A0A2X0VV78</accession>
<dbReference type="EMBL" id="UAPV01000007">
    <property type="protein sequence ID" value="SPT78931.1"/>
    <property type="molecule type" value="Genomic_DNA"/>
</dbReference>
<evidence type="ECO:0000313" key="1">
    <source>
        <dbReference type="EMBL" id="SPT68767.1"/>
    </source>
</evidence>
<dbReference type="AlphaFoldDB" id="A0A2X0VV78"/>
<keyword evidence="5" id="KW-1185">Reference proteome</keyword>
<evidence type="ECO:0000313" key="3">
    <source>
        <dbReference type="EMBL" id="SPT69916.1"/>
    </source>
</evidence>
<proteinExistence type="predicted"/>
<dbReference type="EMBL" id="UAPV01000001">
    <property type="protein sequence ID" value="SPT69916.1"/>
    <property type="molecule type" value="Genomic_DNA"/>
</dbReference>
<reference evidence="3 5" key="1">
    <citation type="submission" date="2018-06" db="EMBL/GenBank/DDBJ databases">
        <authorList>
            <consortium name="Pathogen Informatics"/>
            <person name="Doyle S."/>
        </authorList>
    </citation>
    <scope>NUCLEOTIDE SEQUENCE [LARGE SCALE GENOMIC DNA]</scope>
    <source>
        <strain evidence="3 5">NCTC13093</strain>
    </source>
</reference>
<name>A0A2X0VV78_9GAMM</name>
<organism evidence="3 5">
    <name type="scientific">Anaerobiospirillum thomasii</name>
    <dbReference type="NCBI Taxonomy" id="179995"/>
    <lineage>
        <taxon>Bacteria</taxon>
        <taxon>Pseudomonadati</taxon>
        <taxon>Pseudomonadota</taxon>
        <taxon>Gammaproteobacteria</taxon>
        <taxon>Aeromonadales</taxon>
        <taxon>Succinivibrionaceae</taxon>
        <taxon>Anaerobiospirillum</taxon>
    </lineage>
</organism>
<evidence type="ECO:0000313" key="5">
    <source>
        <dbReference type="Proteomes" id="UP000250086"/>
    </source>
</evidence>
<evidence type="ECO:0000313" key="4">
    <source>
        <dbReference type="EMBL" id="SPT78931.1"/>
    </source>
</evidence>
<dbReference type="EMBL" id="UAPV01000001">
    <property type="protein sequence ID" value="SPT69522.1"/>
    <property type="molecule type" value="Genomic_DNA"/>
</dbReference>
<dbReference type="EMBL" id="UAPV01000001">
    <property type="protein sequence ID" value="SPT68767.1"/>
    <property type="molecule type" value="Genomic_DNA"/>
</dbReference>
<dbReference type="Proteomes" id="UP000250086">
    <property type="component" value="Unassembled WGS sequence"/>
</dbReference>
<protein>
    <submittedName>
        <fullName evidence="3">Uncharacterized protein</fullName>
    </submittedName>
</protein>
<sequence>MSKPLIIGRLEYSNSRDLILIDEHALKIGDTIYLKNTLKNGRSHWTGYMLDYGLESKEWYLCGIKDPLYRLLGKVAKIYL</sequence>